<reference evidence="1" key="1">
    <citation type="submission" date="2020-11" db="EMBL/GenBank/DDBJ databases">
        <authorList>
            <consortium name="DOE Joint Genome Institute"/>
            <person name="Ahrendt S."/>
            <person name="Riley R."/>
            <person name="Andreopoulos W."/>
            <person name="LaButti K."/>
            <person name="Pangilinan J."/>
            <person name="Ruiz-duenas F.J."/>
            <person name="Barrasa J.M."/>
            <person name="Sanchez-Garcia M."/>
            <person name="Camarero S."/>
            <person name="Miyauchi S."/>
            <person name="Serrano A."/>
            <person name="Linde D."/>
            <person name="Babiker R."/>
            <person name="Drula E."/>
            <person name="Ayuso-Fernandez I."/>
            <person name="Pacheco R."/>
            <person name="Padilla G."/>
            <person name="Ferreira P."/>
            <person name="Barriuso J."/>
            <person name="Kellner H."/>
            <person name="Castanera R."/>
            <person name="Alfaro M."/>
            <person name="Ramirez L."/>
            <person name="Pisabarro A.G."/>
            <person name="Kuo A."/>
            <person name="Tritt A."/>
            <person name="Lipzen A."/>
            <person name="He G."/>
            <person name="Yan M."/>
            <person name="Ng V."/>
            <person name="Cullen D."/>
            <person name="Martin F."/>
            <person name="Rosso M.-N."/>
            <person name="Henrissat B."/>
            <person name="Hibbett D."/>
            <person name="Martinez A.T."/>
            <person name="Grigoriev I.V."/>
        </authorList>
    </citation>
    <scope>NUCLEOTIDE SEQUENCE</scope>
    <source>
        <strain evidence="1">AH 44721</strain>
    </source>
</reference>
<dbReference type="Proteomes" id="UP000724874">
    <property type="component" value="Unassembled WGS sequence"/>
</dbReference>
<feature type="non-terminal residue" evidence="1">
    <location>
        <position position="1"/>
    </location>
</feature>
<evidence type="ECO:0000313" key="1">
    <source>
        <dbReference type="EMBL" id="KAF8873705.1"/>
    </source>
</evidence>
<evidence type="ECO:0000313" key="2">
    <source>
        <dbReference type="Proteomes" id="UP000724874"/>
    </source>
</evidence>
<accession>A0A9P5TGK8</accession>
<feature type="non-terminal residue" evidence="1">
    <location>
        <position position="61"/>
    </location>
</feature>
<name>A0A9P5TGK8_GYMJU</name>
<organism evidence="1 2">
    <name type="scientific">Gymnopilus junonius</name>
    <name type="common">Spectacular rustgill mushroom</name>
    <name type="synonym">Gymnopilus spectabilis subsp. junonius</name>
    <dbReference type="NCBI Taxonomy" id="109634"/>
    <lineage>
        <taxon>Eukaryota</taxon>
        <taxon>Fungi</taxon>
        <taxon>Dikarya</taxon>
        <taxon>Basidiomycota</taxon>
        <taxon>Agaricomycotina</taxon>
        <taxon>Agaricomycetes</taxon>
        <taxon>Agaricomycetidae</taxon>
        <taxon>Agaricales</taxon>
        <taxon>Agaricineae</taxon>
        <taxon>Hymenogastraceae</taxon>
        <taxon>Gymnopilus</taxon>
    </lineage>
</organism>
<gene>
    <name evidence="1" type="ORF">CPB84DRAFT_1646045</name>
</gene>
<dbReference type="OrthoDB" id="3008156at2759"/>
<keyword evidence="2" id="KW-1185">Reference proteome</keyword>
<proteinExistence type="predicted"/>
<sequence>TVTNILMYHSLYGTSTNPFGHHPGCLRLLDEEDCKYLDSLLQCKSTIYLDEVQLKLSEKQE</sequence>
<comment type="caution">
    <text evidence="1">The sequence shown here is derived from an EMBL/GenBank/DDBJ whole genome shotgun (WGS) entry which is preliminary data.</text>
</comment>
<protein>
    <submittedName>
        <fullName evidence="1">Uncharacterized protein</fullName>
    </submittedName>
</protein>
<dbReference type="EMBL" id="JADNYJ010000230">
    <property type="protein sequence ID" value="KAF8873705.1"/>
    <property type="molecule type" value="Genomic_DNA"/>
</dbReference>
<dbReference type="AlphaFoldDB" id="A0A9P5TGK8"/>